<proteinExistence type="predicted"/>
<protein>
    <recommendedName>
        <fullName evidence="5">WXG100 family type VII secretion target</fullName>
    </recommendedName>
</protein>
<reference evidence="3 4" key="1">
    <citation type="journal article" date="2019" name="Int. J. Syst. Evol. Microbiol.">
        <title>The Global Catalogue of Microorganisms (GCM) 10K type strain sequencing project: providing services to taxonomists for standard genome sequencing and annotation.</title>
        <authorList>
            <consortium name="The Broad Institute Genomics Platform"/>
            <consortium name="The Broad Institute Genome Sequencing Center for Infectious Disease"/>
            <person name="Wu L."/>
            <person name="Ma J."/>
        </authorList>
    </citation>
    <scope>NUCLEOTIDE SEQUENCE [LARGE SCALE GENOMIC DNA]</scope>
    <source>
        <strain evidence="3 4">JCM 13002</strain>
    </source>
</reference>
<evidence type="ECO:0000256" key="1">
    <source>
        <dbReference type="SAM" id="MobiDB-lite"/>
    </source>
</evidence>
<evidence type="ECO:0000313" key="4">
    <source>
        <dbReference type="Proteomes" id="UP001499987"/>
    </source>
</evidence>
<feature type="region of interest" description="Disordered" evidence="1">
    <location>
        <begin position="89"/>
        <end position="114"/>
    </location>
</feature>
<sequence length="114" mass="11902">MADRVLLKPWELHGEGREFETVSNDFARAALDLENGLAALGTPWGRDEPGQGFGQVYEGAREGVLAGLQGLADRLGGIGTGLHTMADNAEQNEQGNRDAFRAVGPGTGAAPTAL</sequence>
<evidence type="ECO:0008006" key="5">
    <source>
        <dbReference type="Google" id="ProtNLM"/>
    </source>
</evidence>
<dbReference type="EMBL" id="BAAALD010000042">
    <property type="protein sequence ID" value="GAA1094901.1"/>
    <property type="molecule type" value="Genomic_DNA"/>
</dbReference>
<dbReference type="RefSeq" id="WP_344625281.1">
    <property type="nucleotide sequence ID" value="NZ_BAAALD010000042.1"/>
</dbReference>
<dbReference type="EMBL" id="BAAALD010000042">
    <property type="protein sequence ID" value="GAA1095447.1"/>
    <property type="molecule type" value="Genomic_DNA"/>
</dbReference>
<organism evidence="3 4">
    <name type="scientific">Kitasatospora arboriphila</name>
    <dbReference type="NCBI Taxonomy" id="258052"/>
    <lineage>
        <taxon>Bacteria</taxon>
        <taxon>Bacillati</taxon>
        <taxon>Actinomycetota</taxon>
        <taxon>Actinomycetes</taxon>
        <taxon>Kitasatosporales</taxon>
        <taxon>Streptomycetaceae</taxon>
        <taxon>Kitasatospora</taxon>
    </lineage>
</organism>
<evidence type="ECO:0000313" key="3">
    <source>
        <dbReference type="EMBL" id="GAA1095447.1"/>
    </source>
</evidence>
<accession>A0ABN1TNF9</accession>
<name>A0ABN1TNF9_9ACTN</name>
<keyword evidence="4" id="KW-1185">Reference proteome</keyword>
<reference evidence="3" key="2">
    <citation type="submission" date="2023-12" db="EMBL/GenBank/DDBJ databases">
        <authorList>
            <person name="Sun Q."/>
            <person name="Inoue M."/>
        </authorList>
    </citation>
    <scope>NUCLEOTIDE SEQUENCE</scope>
    <source>
        <strain evidence="3">JCM 13002</strain>
    </source>
</reference>
<gene>
    <name evidence="2" type="ORF">GCM10009663_42840</name>
    <name evidence="3" type="ORF">GCM10009663_43410</name>
</gene>
<dbReference type="Gene3D" id="1.10.287.1060">
    <property type="entry name" value="ESAT-6-like"/>
    <property type="match status" value="1"/>
</dbReference>
<comment type="caution">
    <text evidence="3">The sequence shown here is derived from an EMBL/GenBank/DDBJ whole genome shotgun (WGS) entry which is preliminary data.</text>
</comment>
<evidence type="ECO:0000313" key="2">
    <source>
        <dbReference type="EMBL" id="GAA1094901.1"/>
    </source>
</evidence>
<dbReference type="Proteomes" id="UP001499987">
    <property type="component" value="Unassembled WGS sequence"/>
</dbReference>